<dbReference type="SUPFAM" id="SSF50249">
    <property type="entry name" value="Nucleic acid-binding proteins"/>
    <property type="match status" value="1"/>
</dbReference>
<dbReference type="OrthoDB" id="9767858at2"/>
<protein>
    <submittedName>
        <fullName evidence="8">DNA ligase</fullName>
    </submittedName>
</protein>
<dbReference type="InterPro" id="IPR016059">
    <property type="entry name" value="DNA_ligase_ATP-dep_CS"/>
</dbReference>
<comment type="cofactor">
    <cofactor evidence="1">
        <name>a divalent metal cation</name>
        <dbReference type="ChEBI" id="CHEBI:60240"/>
    </cofactor>
</comment>
<evidence type="ECO:0000256" key="5">
    <source>
        <dbReference type="ARBA" id="ARBA00023204"/>
    </source>
</evidence>
<evidence type="ECO:0000256" key="3">
    <source>
        <dbReference type="ARBA" id="ARBA00022705"/>
    </source>
</evidence>
<dbReference type="PROSITE" id="PS50160">
    <property type="entry name" value="DNA_LIGASE_A3"/>
    <property type="match status" value="1"/>
</dbReference>
<evidence type="ECO:0000313" key="8">
    <source>
        <dbReference type="EMBL" id="PHY91997.1"/>
    </source>
</evidence>
<dbReference type="RefSeq" id="WP_099460969.1">
    <property type="nucleotide sequence ID" value="NZ_LDWY01000016.1"/>
</dbReference>
<evidence type="ECO:0000256" key="1">
    <source>
        <dbReference type="ARBA" id="ARBA00001968"/>
    </source>
</evidence>
<dbReference type="Gene3D" id="3.30.470.30">
    <property type="entry name" value="DNA ligase/mRNA capping enzyme"/>
    <property type="match status" value="1"/>
</dbReference>
<dbReference type="NCBIfam" id="NF006592">
    <property type="entry name" value="PRK09125.1"/>
    <property type="match status" value="1"/>
</dbReference>
<keyword evidence="5" id="KW-0234">DNA repair</keyword>
<feature type="domain" description="ATP-dependent DNA ligase family profile" evidence="7">
    <location>
        <begin position="122"/>
        <end position="209"/>
    </location>
</feature>
<dbReference type="GO" id="GO:0005524">
    <property type="term" value="F:ATP binding"/>
    <property type="evidence" value="ECO:0007669"/>
    <property type="project" value="InterPro"/>
</dbReference>
<dbReference type="EMBL" id="LDWY01000016">
    <property type="protein sequence ID" value="PHY91997.1"/>
    <property type="molecule type" value="Genomic_DNA"/>
</dbReference>
<evidence type="ECO:0000256" key="2">
    <source>
        <dbReference type="ARBA" id="ARBA00022598"/>
    </source>
</evidence>
<dbReference type="Pfam" id="PF01068">
    <property type="entry name" value="DNA_ligase_A_M"/>
    <property type="match status" value="1"/>
</dbReference>
<dbReference type="PANTHER" id="PTHR47810">
    <property type="entry name" value="DNA LIGASE"/>
    <property type="match status" value="1"/>
</dbReference>
<reference evidence="9" key="1">
    <citation type="submission" date="2015-06" db="EMBL/GenBank/DDBJ databases">
        <authorList>
            <person name="Parisi A."/>
            <person name="Chiara M."/>
            <person name="Florio D."/>
            <person name="Miccolupo A."/>
            <person name="Manzari C."/>
            <person name="Mion D."/>
            <person name="Caruso M."/>
            <person name="D'erchia A.M."/>
            <person name="Zanoni R."/>
        </authorList>
    </citation>
    <scope>NUCLEOTIDE SEQUENCE [LARGE SCALE GENOMIC DNA]</scope>
    <source>
        <strain evidence="9">73/13</strain>
    </source>
</reference>
<dbReference type="PROSITE" id="PS00333">
    <property type="entry name" value="DNA_LIGASE_A2"/>
    <property type="match status" value="1"/>
</dbReference>
<dbReference type="GO" id="GO:0006310">
    <property type="term" value="P:DNA recombination"/>
    <property type="evidence" value="ECO:0007669"/>
    <property type="project" value="InterPro"/>
</dbReference>
<dbReference type="InterPro" id="IPR012310">
    <property type="entry name" value="DNA_ligase_ATP-dep_cent"/>
</dbReference>
<dbReference type="Gene3D" id="3.30.1490.70">
    <property type="match status" value="1"/>
</dbReference>
<proteinExistence type="predicted"/>
<organism evidence="8 9">
    <name type="scientific">Campylobacter vulpis</name>
    <dbReference type="NCBI Taxonomy" id="1655500"/>
    <lineage>
        <taxon>Bacteria</taxon>
        <taxon>Pseudomonadati</taxon>
        <taxon>Campylobacterota</taxon>
        <taxon>Epsilonproteobacteria</taxon>
        <taxon>Campylobacterales</taxon>
        <taxon>Campylobacteraceae</taxon>
        <taxon>Campylobacter</taxon>
    </lineage>
</organism>
<dbReference type="Gene3D" id="2.40.50.140">
    <property type="entry name" value="Nucleic acid-binding proteins"/>
    <property type="match status" value="1"/>
</dbReference>
<comment type="caution">
    <text evidence="8">The sequence shown here is derived from an EMBL/GenBank/DDBJ whole genome shotgun (WGS) entry which is preliminary data.</text>
</comment>
<dbReference type="InterPro" id="IPR029319">
    <property type="entry name" value="DNA_ligase_OB"/>
</dbReference>
<dbReference type="GO" id="GO:0006281">
    <property type="term" value="P:DNA repair"/>
    <property type="evidence" value="ECO:0007669"/>
    <property type="project" value="UniProtKB-KW"/>
</dbReference>
<accession>A0A2G4R664</accession>
<name>A0A2G4R664_9BACT</name>
<dbReference type="SUPFAM" id="SSF56091">
    <property type="entry name" value="DNA ligase/mRNA capping enzyme, catalytic domain"/>
    <property type="match status" value="1"/>
</dbReference>
<dbReference type="InterPro" id="IPR050326">
    <property type="entry name" value="NAD_dep_DNA_ligaseB"/>
</dbReference>
<dbReference type="CDD" id="cd07896">
    <property type="entry name" value="Adenylation_kDNA_ligase_like"/>
    <property type="match status" value="1"/>
</dbReference>
<keyword evidence="3" id="KW-0235">DNA replication</keyword>
<dbReference type="CDD" id="cd08041">
    <property type="entry name" value="OBF_kDNA_ligase_like"/>
    <property type="match status" value="1"/>
</dbReference>
<dbReference type="Pfam" id="PF14743">
    <property type="entry name" value="DNA_ligase_OB_2"/>
    <property type="match status" value="1"/>
</dbReference>
<comment type="catalytic activity">
    <reaction evidence="6">
        <text>ATP + (deoxyribonucleotide)n-3'-hydroxyl + 5'-phospho-(deoxyribonucleotide)m = (deoxyribonucleotide)n+m + AMP + diphosphate.</text>
        <dbReference type="EC" id="6.5.1.1"/>
    </reaction>
</comment>
<sequence>MRVVIQFLFCRFFIFIFLINFALADELLLLNRFESKDFKDANLSEYLMSEKLDGVRGIWDGKGFKSRKNYPIKSPEFFRANFPSFMLHGELYLGKNSFDKISALIRKDDEKNALWRDITYNVFDVPKACEEFKLSPCSLKKRLSVLEKYLEKYPNSHIKIIPHFEIQSQEHLEKFYQKVLKEGGEGLVIRKNNAPYEKGRTNNALKLKPYEDAECKVVGYTQGRGKFEGMVGALQCQMPNGKIIKIGSGLKDKDRANPPQINAIITYKFSGYTKNNLPRFPVFLRLKEPPSLQ</sequence>
<evidence type="ECO:0000313" key="9">
    <source>
        <dbReference type="Proteomes" id="UP000237472"/>
    </source>
</evidence>
<keyword evidence="4" id="KW-0227">DNA damage</keyword>
<keyword evidence="2 8" id="KW-0436">Ligase</keyword>
<dbReference type="GO" id="GO:0003910">
    <property type="term" value="F:DNA ligase (ATP) activity"/>
    <property type="evidence" value="ECO:0007669"/>
    <property type="project" value="UniProtKB-EC"/>
</dbReference>
<dbReference type="InterPro" id="IPR012340">
    <property type="entry name" value="NA-bd_OB-fold"/>
</dbReference>
<dbReference type="GO" id="GO:0006260">
    <property type="term" value="P:DNA replication"/>
    <property type="evidence" value="ECO:0007669"/>
    <property type="project" value="UniProtKB-KW"/>
</dbReference>
<dbReference type="Proteomes" id="UP000237472">
    <property type="component" value="Unassembled WGS sequence"/>
</dbReference>
<evidence type="ECO:0000259" key="7">
    <source>
        <dbReference type="PROSITE" id="PS50160"/>
    </source>
</evidence>
<dbReference type="PANTHER" id="PTHR47810:SF1">
    <property type="entry name" value="DNA LIGASE B"/>
    <property type="match status" value="1"/>
</dbReference>
<dbReference type="AlphaFoldDB" id="A0A2G4R664"/>
<gene>
    <name evidence="8" type="ORF">AA994_01305</name>
</gene>
<evidence type="ECO:0000256" key="6">
    <source>
        <dbReference type="ARBA" id="ARBA00034003"/>
    </source>
</evidence>
<evidence type="ECO:0000256" key="4">
    <source>
        <dbReference type="ARBA" id="ARBA00022763"/>
    </source>
</evidence>